<evidence type="ECO:0000256" key="1">
    <source>
        <dbReference type="SAM" id="MobiDB-lite"/>
    </source>
</evidence>
<comment type="caution">
    <text evidence="2">The sequence shown here is derived from an EMBL/GenBank/DDBJ whole genome shotgun (WGS) entry which is preliminary data.</text>
</comment>
<feature type="region of interest" description="Disordered" evidence="1">
    <location>
        <begin position="572"/>
        <end position="592"/>
    </location>
</feature>
<protein>
    <recommendedName>
        <fullName evidence="4">HAT C-terminal dimerisation domain-containing protein</fullName>
    </recommendedName>
</protein>
<dbReference type="SUPFAM" id="SSF53098">
    <property type="entry name" value="Ribonuclease H-like"/>
    <property type="match status" value="1"/>
</dbReference>
<feature type="compositionally biased region" description="Acidic residues" evidence="1">
    <location>
        <begin position="581"/>
        <end position="591"/>
    </location>
</feature>
<dbReference type="InterPro" id="IPR012337">
    <property type="entry name" value="RNaseH-like_sf"/>
</dbReference>
<proteinExistence type="predicted"/>
<name>A0A2P4YV14_9STRA</name>
<accession>A0A2P4YV14</accession>
<dbReference type="OrthoDB" id="89220at2759"/>
<dbReference type="Proteomes" id="UP000237271">
    <property type="component" value="Unassembled WGS sequence"/>
</dbReference>
<evidence type="ECO:0000313" key="2">
    <source>
        <dbReference type="EMBL" id="POM81632.1"/>
    </source>
</evidence>
<feature type="region of interest" description="Disordered" evidence="1">
    <location>
        <begin position="1"/>
        <end position="24"/>
    </location>
</feature>
<dbReference type="EMBL" id="NCKW01000040">
    <property type="protein sequence ID" value="POM81632.1"/>
    <property type="molecule type" value="Genomic_DNA"/>
</dbReference>
<evidence type="ECO:0000313" key="3">
    <source>
        <dbReference type="Proteomes" id="UP000237271"/>
    </source>
</evidence>
<keyword evidence="3" id="KW-1185">Reference proteome</keyword>
<dbReference type="AlphaFoldDB" id="A0A2P4YV14"/>
<gene>
    <name evidence="2" type="ORF">PHPALM_369</name>
</gene>
<evidence type="ECO:0008006" key="4">
    <source>
        <dbReference type="Google" id="ProtNLM"/>
    </source>
</evidence>
<reference evidence="2 3" key="1">
    <citation type="journal article" date="2017" name="Genome Biol. Evol.">
        <title>Phytophthora megakarya and P. palmivora, closely related causal agents of cacao black pod rot, underwent increases in genome sizes and gene numbers by different mechanisms.</title>
        <authorList>
            <person name="Ali S.S."/>
            <person name="Shao J."/>
            <person name="Lary D.J."/>
            <person name="Kronmiller B."/>
            <person name="Shen D."/>
            <person name="Strem M.D."/>
            <person name="Amoako-Attah I."/>
            <person name="Akrofi A.Y."/>
            <person name="Begoude B.A."/>
            <person name="Ten Hoopen G.M."/>
            <person name="Coulibaly K."/>
            <person name="Kebe B.I."/>
            <person name="Melnick R.L."/>
            <person name="Guiltinan M.J."/>
            <person name="Tyler B.M."/>
            <person name="Meinhardt L.W."/>
            <person name="Bailey B.A."/>
        </authorList>
    </citation>
    <scope>NUCLEOTIDE SEQUENCE [LARGE SCALE GENOMIC DNA]</scope>
    <source>
        <strain evidence="3">sbr112.9</strain>
    </source>
</reference>
<organism evidence="2 3">
    <name type="scientific">Phytophthora palmivora</name>
    <dbReference type="NCBI Taxonomy" id="4796"/>
    <lineage>
        <taxon>Eukaryota</taxon>
        <taxon>Sar</taxon>
        <taxon>Stramenopiles</taxon>
        <taxon>Oomycota</taxon>
        <taxon>Peronosporomycetes</taxon>
        <taxon>Peronosporales</taxon>
        <taxon>Peronosporaceae</taxon>
        <taxon>Phytophthora</taxon>
    </lineage>
</organism>
<sequence>MAPGSGHPQDCKRDSLRRGPILGRRQEDIPIESAHFVSLRTKTTPSPAHLSEIKHIERALIEVHADNYLTDRSIDQAPVLRLLELLCPATTDILPSRRVLGSRILKEHALWCKTANTEALKSMEQRTNGWVNLLSDVWQISLKITYWDANLPFRGNTYLWAYTCWGRTPRGSYSRAIRTSSSASTDGEVACWSHCPDNAGQCGRARRILALRWSQIIFVFCFAHDVNNLMMAVLQSPFSDVAAQAATTVKTLNASSSKWLPRARKLMQRVNRKHIGLRTLCQTRWNSMQGCFASLLRVQSALQLLFHQHRNDSDFPENLRVFGENVFWVELKEAEAIIAPLSYASYRLQRDQNTVGDVVLSLRDIYKGFKQHIVRHDELVERVEYRWAQIEQSLFMLGFALHPCYVNLARELPNISVSGIGAMCKIAVYYYRRLFNAEDIGDIWRDMLSWMKGRFTRTKLSEFVDCPWEYVLNERPNSLLPRLAMRVLSIVVNTATRERRFSELGMIHTAKRNRMSAIKAIDFHIIAQHVRQHTQKEASASKNPKTKLLISPMERTIIIDAAALFTPSPGQHIMTSTHEDSDNEDPEDGVDGAEPCRYGINFSMKYLMMKKIDAGYAVTQGTASTVEPIGVSERHQLSGCDVDNDSDEFEIVPESNRVDFPQDSYRNFPQESVRLPGFRGQKVLRAELFG</sequence>